<dbReference type="InterPro" id="IPR023365">
    <property type="entry name" value="Sortase_dom-sf"/>
</dbReference>
<dbReference type="RefSeq" id="WP_210033259.1">
    <property type="nucleotide sequence ID" value="NZ_JAGINU010000001.1"/>
</dbReference>
<sequence length="184" mass="19309">MRHLALLLGLLALVAGCAAPAVPIPTFDDAPPPGTIAGPTRVEVPAIDARGELVPLGLNDDGTLAVPPVEEPQVPSWFDRGPRPGEPGPAVIAGHVNGGGQPGIFARLHELERGELVHVDRADGSRVTFEVTRVERVAKDAFPTEAVYGDTPGPELRLITCGGVFDRAAASYTDNWVVFATIVE</sequence>
<dbReference type="Gene3D" id="2.40.260.10">
    <property type="entry name" value="Sortase"/>
    <property type="match status" value="1"/>
</dbReference>
<evidence type="ECO:0000313" key="4">
    <source>
        <dbReference type="Proteomes" id="UP001519295"/>
    </source>
</evidence>
<dbReference type="SUPFAM" id="SSF63817">
    <property type="entry name" value="Sortase"/>
    <property type="match status" value="1"/>
</dbReference>
<dbReference type="EMBL" id="JAGINU010000001">
    <property type="protein sequence ID" value="MBP2370204.1"/>
    <property type="molecule type" value="Genomic_DNA"/>
</dbReference>
<keyword evidence="1" id="KW-0378">Hydrolase</keyword>
<dbReference type="CDD" id="cd05829">
    <property type="entry name" value="Sortase_F"/>
    <property type="match status" value="1"/>
</dbReference>
<evidence type="ECO:0000313" key="3">
    <source>
        <dbReference type="EMBL" id="MBP2370204.1"/>
    </source>
</evidence>
<dbReference type="NCBIfam" id="NF033748">
    <property type="entry name" value="class_F_sortase"/>
    <property type="match status" value="1"/>
</dbReference>
<dbReference type="PROSITE" id="PS51257">
    <property type="entry name" value="PROKAR_LIPOPROTEIN"/>
    <property type="match status" value="1"/>
</dbReference>
<dbReference type="Proteomes" id="UP001519295">
    <property type="component" value="Unassembled WGS sequence"/>
</dbReference>
<feature type="chain" id="PRO_5045993613" evidence="2">
    <location>
        <begin position="22"/>
        <end position="184"/>
    </location>
</feature>
<dbReference type="InterPro" id="IPR042001">
    <property type="entry name" value="Sortase_F"/>
</dbReference>
<evidence type="ECO:0000256" key="2">
    <source>
        <dbReference type="SAM" id="SignalP"/>
    </source>
</evidence>
<accession>A0ABS4W203</accession>
<reference evidence="3 4" key="1">
    <citation type="submission" date="2021-03" db="EMBL/GenBank/DDBJ databases">
        <title>Sequencing the genomes of 1000 actinobacteria strains.</title>
        <authorList>
            <person name="Klenk H.-P."/>
        </authorList>
    </citation>
    <scope>NUCLEOTIDE SEQUENCE [LARGE SCALE GENOMIC DNA]</scope>
    <source>
        <strain evidence="3 4">DSM 45256</strain>
    </source>
</reference>
<keyword evidence="4" id="KW-1185">Reference proteome</keyword>
<dbReference type="Pfam" id="PF04203">
    <property type="entry name" value="Sortase"/>
    <property type="match status" value="1"/>
</dbReference>
<proteinExistence type="predicted"/>
<name>A0ABS4W203_9PSEU</name>
<gene>
    <name evidence="3" type="ORF">JOF36_005900</name>
</gene>
<protein>
    <submittedName>
        <fullName evidence="3">Sortase (Surface protein transpeptidase)</fullName>
    </submittedName>
</protein>
<keyword evidence="2" id="KW-0732">Signal</keyword>
<dbReference type="InterPro" id="IPR005754">
    <property type="entry name" value="Sortase"/>
</dbReference>
<evidence type="ECO:0000256" key="1">
    <source>
        <dbReference type="ARBA" id="ARBA00022801"/>
    </source>
</evidence>
<organism evidence="3 4">
    <name type="scientific">Pseudonocardia parietis</name>
    <dbReference type="NCBI Taxonomy" id="570936"/>
    <lineage>
        <taxon>Bacteria</taxon>
        <taxon>Bacillati</taxon>
        <taxon>Actinomycetota</taxon>
        <taxon>Actinomycetes</taxon>
        <taxon>Pseudonocardiales</taxon>
        <taxon>Pseudonocardiaceae</taxon>
        <taxon>Pseudonocardia</taxon>
    </lineage>
</organism>
<comment type="caution">
    <text evidence="3">The sequence shown here is derived from an EMBL/GenBank/DDBJ whole genome shotgun (WGS) entry which is preliminary data.</text>
</comment>
<feature type="signal peptide" evidence="2">
    <location>
        <begin position="1"/>
        <end position="21"/>
    </location>
</feature>